<evidence type="ECO:0000313" key="3">
    <source>
        <dbReference type="EMBL" id="MFH6983594.1"/>
    </source>
</evidence>
<evidence type="ECO:0000259" key="2">
    <source>
        <dbReference type="PROSITE" id="PS50164"/>
    </source>
</evidence>
<dbReference type="InterPro" id="IPR050190">
    <property type="entry name" value="UPF0213_domain"/>
</dbReference>
<gene>
    <name evidence="3" type="ORF">ACHKAR_09100</name>
</gene>
<dbReference type="PANTHER" id="PTHR34477:SF1">
    <property type="entry name" value="UPF0213 PROTEIN YHBQ"/>
    <property type="match status" value="1"/>
</dbReference>
<sequence>MHYTYVLYSEKDQKNYVGYTEDLRARLKQHDQGSVISTKHRRPLRLIYFEACVDKKDAMKREKYLKTHYGRMYLKKRLAGFLSEID</sequence>
<comment type="caution">
    <text evidence="3">The sequence shown here is derived from an EMBL/GenBank/DDBJ whole genome shotgun (WGS) entry which is preliminary data.</text>
</comment>
<dbReference type="SUPFAM" id="SSF82771">
    <property type="entry name" value="GIY-YIG endonuclease"/>
    <property type="match status" value="1"/>
</dbReference>
<dbReference type="RefSeq" id="WP_395417143.1">
    <property type="nucleotide sequence ID" value="NZ_JBIPKE010000015.1"/>
</dbReference>
<dbReference type="PANTHER" id="PTHR34477">
    <property type="entry name" value="UPF0213 PROTEIN YHBQ"/>
    <property type="match status" value="1"/>
</dbReference>
<dbReference type="Pfam" id="PF01541">
    <property type="entry name" value="GIY-YIG"/>
    <property type="match status" value="1"/>
</dbReference>
<feature type="domain" description="GIY-YIG" evidence="2">
    <location>
        <begin position="1"/>
        <end position="75"/>
    </location>
</feature>
<dbReference type="Proteomes" id="UP001610063">
    <property type="component" value="Unassembled WGS sequence"/>
</dbReference>
<dbReference type="Gene3D" id="3.40.1440.10">
    <property type="entry name" value="GIY-YIG endonuclease"/>
    <property type="match status" value="1"/>
</dbReference>
<name>A0ABW7N7W1_9BACT</name>
<accession>A0ABW7N7W1</accession>
<evidence type="ECO:0000256" key="1">
    <source>
        <dbReference type="ARBA" id="ARBA00007435"/>
    </source>
</evidence>
<comment type="similarity">
    <text evidence="1">Belongs to the UPF0213 family.</text>
</comment>
<dbReference type="CDD" id="cd10449">
    <property type="entry name" value="GIY-YIG_SLX1_like"/>
    <property type="match status" value="1"/>
</dbReference>
<keyword evidence="4" id="KW-1185">Reference proteome</keyword>
<dbReference type="EMBL" id="JBIPKE010000015">
    <property type="protein sequence ID" value="MFH6983594.1"/>
    <property type="molecule type" value="Genomic_DNA"/>
</dbReference>
<dbReference type="InterPro" id="IPR035901">
    <property type="entry name" value="GIY-YIG_endonuc_sf"/>
</dbReference>
<dbReference type="PROSITE" id="PS50164">
    <property type="entry name" value="GIY_YIG"/>
    <property type="match status" value="1"/>
</dbReference>
<protein>
    <submittedName>
        <fullName evidence="3">GIY-YIG nuclease family protein</fullName>
    </submittedName>
</protein>
<organism evidence="3 4">
    <name type="scientific">Marinoscillum luteum</name>
    <dbReference type="NCBI Taxonomy" id="861051"/>
    <lineage>
        <taxon>Bacteria</taxon>
        <taxon>Pseudomonadati</taxon>
        <taxon>Bacteroidota</taxon>
        <taxon>Cytophagia</taxon>
        <taxon>Cytophagales</taxon>
        <taxon>Reichenbachiellaceae</taxon>
        <taxon>Marinoscillum</taxon>
    </lineage>
</organism>
<proteinExistence type="inferred from homology"/>
<evidence type="ECO:0000313" key="4">
    <source>
        <dbReference type="Proteomes" id="UP001610063"/>
    </source>
</evidence>
<reference evidence="3 4" key="1">
    <citation type="journal article" date="2013" name="Int. J. Syst. Evol. Microbiol.">
        <title>Marinoscillum luteum sp. nov., isolated from marine sediment.</title>
        <authorList>
            <person name="Cha I.T."/>
            <person name="Park S.J."/>
            <person name="Kim S.J."/>
            <person name="Kim J.G."/>
            <person name="Jung M.Y."/>
            <person name="Shin K.S."/>
            <person name="Kwon K.K."/>
            <person name="Yang S.H."/>
            <person name="Seo Y.S."/>
            <person name="Rhee S.K."/>
        </authorList>
    </citation>
    <scope>NUCLEOTIDE SEQUENCE [LARGE SCALE GENOMIC DNA]</scope>
    <source>
        <strain evidence="3 4">KCTC 23939</strain>
    </source>
</reference>
<dbReference type="InterPro" id="IPR000305">
    <property type="entry name" value="GIY-YIG_endonuc"/>
</dbReference>